<dbReference type="PATRIC" id="fig|1429438.4.peg.1102"/>
<protein>
    <submittedName>
        <fullName evidence="2">Leucyl aminopeptidase</fullName>
    </submittedName>
</protein>
<dbReference type="InterPro" id="IPR058739">
    <property type="entry name" value="NicX"/>
</dbReference>
<keyword evidence="2" id="KW-0378">Hydrolase</keyword>
<keyword evidence="1" id="KW-0479">Metal-binding</keyword>
<gene>
    <name evidence="2" type="ORF">ETSY1_04765</name>
</gene>
<dbReference type="PANTHER" id="PTHR34448">
    <property type="entry name" value="AMINOPEPTIDASE"/>
    <property type="match status" value="1"/>
</dbReference>
<dbReference type="GO" id="GO:0046872">
    <property type="term" value="F:metal ion binding"/>
    <property type="evidence" value="ECO:0007669"/>
    <property type="project" value="UniProtKB-KW"/>
</dbReference>
<reference evidence="2 3" key="1">
    <citation type="journal article" date="2014" name="Nature">
        <title>An environmental bacterial taxon with a large and distinct metabolic repertoire.</title>
        <authorList>
            <person name="Wilson M.C."/>
            <person name="Mori T."/>
            <person name="Ruckert C."/>
            <person name="Uria A.R."/>
            <person name="Helf M.J."/>
            <person name="Takada K."/>
            <person name="Gernert C."/>
            <person name="Steffens U.A."/>
            <person name="Heycke N."/>
            <person name="Schmitt S."/>
            <person name="Rinke C."/>
            <person name="Helfrich E.J."/>
            <person name="Brachmann A.O."/>
            <person name="Gurgui C."/>
            <person name="Wakimoto T."/>
            <person name="Kracht M."/>
            <person name="Crusemann M."/>
            <person name="Hentschel U."/>
            <person name="Abe I."/>
            <person name="Matsunaga S."/>
            <person name="Kalinowski J."/>
            <person name="Takeyama H."/>
            <person name="Piel J."/>
        </authorList>
    </citation>
    <scope>NUCLEOTIDE SEQUENCE [LARGE SCALE GENOMIC DNA]</scope>
    <source>
        <strain evidence="3">TSY1</strain>
    </source>
</reference>
<keyword evidence="3" id="KW-1185">Reference proteome</keyword>
<dbReference type="PANTHER" id="PTHR34448:SF1">
    <property type="entry name" value="BLL6088 PROTEIN"/>
    <property type="match status" value="1"/>
</dbReference>
<dbReference type="InterPro" id="IPR052170">
    <property type="entry name" value="M29_Exopeptidase"/>
</dbReference>
<organism evidence="2 3">
    <name type="scientific">Entotheonella factor</name>
    <dbReference type="NCBI Taxonomy" id="1429438"/>
    <lineage>
        <taxon>Bacteria</taxon>
        <taxon>Pseudomonadati</taxon>
        <taxon>Nitrospinota/Tectimicrobiota group</taxon>
        <taxon>Candidatus Tectimicrobiota</taxon>
        <taxon>Candidatus Entotheonellia</taxon>
        <taxon>Candidatus Entotheonellales</taxon>
        <taxon>Candidatus Entotheonellaceae</taxon>
        <taxon>Candidatus Entotheonella</taxon>
    </lineage>
</organism>
<dbReference type="SUPFAM" id="SSF144052">
    <property type="entry name" value="Thermophilic metalloprotease-like"/>
    <property type="match status" value="1"/>
</dbReference>
<accession>W4LXH8</accession>
<dbReference type="Pfam" id="PF26233">
    <property type="entry name" value="NicX"/>
    <property type="match status" value="1"/>
</dbReference>
<evidence type="ECO:0000313" key="2">
    <source>
        <dbReference type="EMBL" id="ETX02092.1"/>
    </source>
</evidence>
<comment type="caution">
    <text evidence="2">The sequence shown here is derived from an EMBL/GenBank/DDBJ whole genome shotgun (WGS) entry which is preliminary data.</text>
</comment>
<evidence type="ECO:0000256" key="1">
    <source>
        <dbReference type="ARBA" id="ARBA00022723"/>
    </source>
</evidence>
<proteinExistence type="predicted"/>
<keyword evidence="2" id="KW-0645">Protease</keyword>
<dbReference type="Proteomes" id="UP000019141">
    <property type="component" value="Unassembled WGS sequence"/>
</dbReference>
<sequence>MAANPDMVRLFKAELELCNVTPDETVAVLSEGDEKRDYADAFLAAAEEIDATSFQINLVKRAPQPGDMKKRTSITGNRPAIEALKSSDIVIDLVGLLWSAEQNEITQTGTRMLMVREPLDVLQRMFPRQSLRHRVEAAQEMLAAAKELHITSPAGTDVTYQLGPYPVLTQYGYTDTPGRWDHFAGGFLYTGARDDRVDGVVVINTGDILFPFLRYVNEPVRLTIEKGMVTHIEGRGVEAELLKSFINRYRDPRAYAVSHIGWGMDETAQWEYLGTGRNAAQATGCDGRAYYGNVLFSTGPNLELGGKNDTPCHLDIPLRACTLTLDGTTIVEHGDLVPETLRAE</sequence>
<dbReference type="GO" id="GO:0004177">
    <property type="term" value="F:aminopeptidase activity"/>
    <property type="evidence" value="ECO:0007669"/>
    <property type="project" value="UniProtKB-KW"/>
</dbReference>
<dbReference type="AlphaFoldDB" id="W4LXH8"/>
<dbReference type="EMBL" id="AZHW01000176">
    <property type="protein sequence ID" value="ETX02092.1"/>
    <property type="molecule type" value="Genomic_DNA"/>
</dbReference>
<keyword evidence="2" id="KW-0031">Aminopeptidase</keyword>
<name>W4LXH8_ENTF1</name>
<dbReference type="HOGENOM" id="CLU_067564_0_0_7"/>
<evidence type="ECO:0000313" key="3">
    <source>
        <dbReference type="Proteomes" id="UP000019141"/>
    </source>
</evidence>